<gene>
    <name evidence="1" type="ORF">A2Z67_01330</name>
</gene>
<accession>A0A1F7X2C5</accession>
<name>A0A1F7X2C5_9BACT</name>
<proteinExistence type="predicted"/>
<comment type="caution">
    <text evidence="1">The sequence shown here is derived from an EMBL/GenBank/DDBJ whole genome shotgun (WGS) entry which is preliminary data.</text>
</comment>
<evidence type="ECO:0000313" key="1">
    <source>
        <dbReference type="EMBL" id="OGM09033.1"/>
    </source>
</evidence>
<reference evidence="1 2" key="1">
    <citation type="journal article" date="2016" name="Nat. Commun.">
        <title>Thousands of microbial genomes shed light on interconnected biogeochemical processes in an aquifer system.</title>
        <authorList>
            <person name="Anantharaman K."/>
            <person name="Brown C.T."/>
            <person name="Hug L.A."/>
            <person name="Sharon I."/>
            <person name="Castelle C.J."/>
            <person name="Probst A.J."/>
            <person name="Thomas B.C."/>
            <person name="Singh A."/>
            <person name="Wilkins M.J."/>
            <person name="Karaoz U."/>
            <person name="Brodie E.L."/>
            <person name="Williams K.H."/>
            <person name="Hubbard S.S."/>
            <person name="Banfield J.F."/>
        </authorList>
    </citation>
    <scope>NUCLEOTIDE SEQUENCE [LARGE SCALE GENOMIC DNA]</scope>
</reference>
<sequence length="125" mass="14341">MSPENEISIRRPVILESPQKGEKPIAVEKDIYSLCLNFICNMADSMRNQLKYGIPIPETKHGHRLNKRERRDELRQIAGEYRQALEVIDGNVDKPIIITKDEKSGEIVGFQVFDTTQGGRKFKKS</sequence>
<evidence type="ECO:0000313" key="2">
    <source>
        <dbReference type="Proteomes" id="UP000176939"/>
    </source>
</evidence>
<dbReference type="Proteomes" id="UP000176939">
    <property type="component" value="Unassembled WGS sequence"/>
</dbReference>
<dbReference type="AlphaFoldDB" id="A0A1F7X2C5"/>
<organism evidence="1 2">
    <name type="scientific">Candidatus Woesebacteria bacterium RBG_13_36_22</name>
    <dbReference type="NCBI Taxonomy" id="1802478"/>
    <lineage>
        <taxon>Bacteria</taxon>
        <taxon>Candidatus Woeseibacteriota</taxon>
    </lineage>
</organism>
<protein>
    <submittedName>
        <fullName evidence="1">Uncharacterized protein</fullName>
    </submittedName>
</protein>
<dbReference type="EMBL" id="MGFQ01000030">
    <property type="protein sequence ID" value="OGM09033.1"/>
    <property type="molecule type" value="Genomic_DNA"/>
</dbReference>